<gene>
    <name evidence="7" type="ORF">BWQ96_08609</name>
</gene>
<dbReference type="PANTHER" id="PTHR10943:SF1">
    <property type="entry name" value="26S PROTEASOME NON-ATPASE REGULATORY SUBUNIT 2"/>
    <property type="match status" value="1"/>
</dbReference>
<feature type="region of interest" description="Disordered" evidence="4">
    <location>
        <begin position="1"/>
        <end position="37"/>
    </location>
</feature>
<feature type="region of interest" description="Disordered" evidence="4">
    <location>
        <begin position="636"/>
        <end position="693"/>
    </location>
</feature>
<sequence>MAGSEQPDKKPAPPPPENAPKKAAPPEQQDELSEEDQALKDKLDMLVIRAKDVDQGVQKLALQTIRTEIRSATSSMTSVPKPLKFLRPHFSPLKIYYATEMPKGDNRVFLADILSVLAMTMGDSSRCESLRFKLQGGDEAPHLWGHEYVRHLAGEIASEYQNIVEMDAEMRDDTPDQPNGDAVKLPQATIPQIMNLVDDVVPFLVKSNAEPEAVDLLMEVDSLPKLNDLADKHNYSRICLYLKACADYVLPQEDIDKLLKIASDIYFQVGKLPDAMQVAIRRADMDSIRSIYQSSEPKSAVRLQLALDLGRAGILLDDVEKDDSMLPAMRNEKLTDQFKALAKDLDVLEPKTPEDIYKTHLLDARAPTASATDSARGNLAKTFVNAFVNMGFGTDKLMLDNESRWIYRNREHGMMSAAASVGMILLWDVETGLSDIDKYMHAEQDFVRAGALLAVGLVSANVRHEVDPALAILQEDDHINSTKAPIRNGAIAGLGLAYAGTGNETVKELLLPILTDKEMSADTVALAALSLGLCFVGTLDGDVAIPLLDVLSERQSASDVTKEALQPILLPLALGLLYLGSQEAAEVMNETIAAMVGSNTLLGRITSITFEVCAYCGSGDVRKVQKFLSICGEHASTEENDDATDSNSSSAPRTSSNAQANSPGTNADNGDGGESGAQEGNSDEKPLSEAEKAHIASAEQAVAVLGLAMIAMGEELGAEMLIRSFGHLLQYGDPVIRKVVPLAIGLLSISDPKLTLTDMLSKFTHDSDMEVAQSAIIGLGLIGAGTNNSRIAGILRQLSQYYAKEGPSLFLVRIAQGILHSAKGLVTMNPFYGDNRFLQSRTALGGILTVLFSCLDMKGTILGKNHFLLYYLALAARPRMVYTVDENMEFKAATVRVGQAVDTVGQAGRPKSITGFQTHTTPVLLAAGERSEMATDEFVTVAASMEGVVVLEKNPEWVDESGLTAAAAAMDKLEAEAAKKPPQEEKGEAAKGDGGPSSMATS</sequence>
<dbReference type="Pfam" id="PF17781">
    <property type="entry name" value="RPN1_RPN2_N"/>
    <property type="match status" value="1"/>
</dbReference>
<dbReference type="GO" id="GO:0030234">
    <property type="term" value="F:enzyme regulator activity"/>
    <property type="evidence" value="ECO:0007669"/>
    <property type="project" value="InterPro"/>
</dbReference>
<feature type="compositionally biased region" description="Basic and acidic residues" evidence="4">
    <location>
        <begin position="682"/>
        <end position="693"/>
    </location>
</feature>
<feature type="domain" description="RPN1 N-terminal" evidence="5">
    <location>
        <begin position="43"/>
        <end position="361"/>
    </location>
</feature>
<dbReference type="EMBL" id="NBIV01000203">
    <property type="protein sequence ID" value="PXF41688.1"/>
    <property type="molecule type" value="Genomic_DNA"/>
</dbReference>
<comment type="similarity">
    <text evidence="1">Belongs to the proteasome subunit S2 family.</text>
</comment>
<evidence type="ECO:0000256" key="3">
    <source>
        <dbReference type="ARBA" id="ARBA00022942"/>
    </source>
</evidence>
<reference evidence="7 8" key="1">
    <citation type="journal article" date="2018" name="Mol. Biol. Evol.">
        <title>Analysis of the draft genome of the red seaweed Gracilariopsis chorda provides insights into genome size evolution in Rhodophyta.</title>
        <authorList>
            <person name="Lee J."/>
            <person name="Yang E.C."/>
            <person name="Graf L."/>
            <person name="Yang J.H."/>
            <person name="Qiu H."/>
            <person name="Zel Zion U."/>
            <person name="Chan C.X."/>
            <person name="Stephens T.G."/>
            <person name="Weber A.P.M."/>
            <person name="Boo G.H."/>
            <person name="Boo S.M."/>
            <person name="Kim K.M."/>
            <person name="Shin Y."/>
            <person name="Jung M."/>
            <person name="Lee S.J."/>
            <person name="Yim H.S."/>
            <person name="Lee J.H."/>
            <person name="Bhattacharya D."/>
            <person name="Yoon H.S."/>
        </authorList>
    </citation>
    <scope>NUCLEOTIDE SEQUENCE [LARGE SCALE GENOMIC DNA]</scope>
    <source>
        <strain evidence="7 8">SKKU-2015</strain>
        <tissue evidence="7">Whole body</tissue>
    </source>
</reference>
<feature type="compositionally biased region" description="Polar residues" evidence="4">
    <location>
        <begin position="659"/>
        <end position="668"/>
    </location>
</feature>
<keyword evidence="8" id="KW-1185">Reference proteome</keyword>
<evidence type="ECO:0000313" key="7">
    <source>
        <dbReference type="EMBL" id="PXF41688.1"/>
    </source>
</evidence>
<dbReference type="STRING" id="448386.A0A2V3II24"/>
<dbReference type="SUPFAM" id="SSF48371">
    <property type="entry name" value="ARM repeat"/>
    <property type="match status" value="1"/>
</dbReference>
<dbReference type="GO" id="GO:0034515">
    <property type="term" value="C:proteasome storage granule"/>
    <property type="evidence" value="ECO:0007669"/>
    <property type="project" value="TreeGrafter"/>
</dbReference>
<dbReference type="InterPro" id="IPR041433">
    <property type="entry name" value="RPN1_C"/>
</dbReference>
<dbReference type="InterPro" id="IPR011989">
    <property type="entry name" value="ARM-like"/>
</dbReference>
<dbReference type="InterPro" id="IPR016643">
    <property type="entry name" value="26S_Psome_Rpn1"/>
</dbReference>
<dbReference type="OrthoDB" id="10252509at2759"/>
<keyword evidence="3 7" id="KW-0647">Proteasome</keyword>
<dbReference type="GO" id="GO:0008540">
    <property type="term" value="C:proteasome regulatory particle, base subcomplex"/>
    <property type="evidence" value="ECO:0007669"/>
    <property type="project" value="TreeGrafter"/>
</dbReference>
<dbReference type="GO" id="GO:0042176">
    <property type="term" value="P:regulation of protein catabolic process"/>
    <property type="evidence" value="ECO:0007669"/>
    <property type="project" value="InterPro"/>
</dbReference>
<evidence type="ECO:0000256" key="2">
    <source>
        <dbReference type="ARBA" id="ARBA00022737"/>
    </source>
</evidence>
<dbReference type="Gene3D" id="1.25.10.10">
    <property type="entry name" value="Leucine-rich Repeat Variant"/>
    <property type="match status" value="1"/>
</dbReference>
<feature type="region of interest" description="Disordered" evidence="4">
    <location>
        <begin position="973"/>
        <end position="1002"/>
    </location>
</feature>
<proteinExistence type="inferred from homology"/>
<keyword evidence="2" id="KW-0677">Repeat</keyword>
<comment type="caution">
    <text evidence="7">The sequence shown here is derived from an EMBL/GenBank/DDBJ whole genome shotgun (WGS) entry which is preliminary data.</text>
</comment>
<dbReference type="InterPro" id="IPR016024">
    <property type="entry name" value="ARM-type_fold"/>
</dbReference>
<evidence type="ECO:0000259" key="6">
    <source>
        <dbReference type="Pfam" id="PF18051"/>
    </source>
</evidence>
<dbReference type="GO" id="GO:0005634">
    <property type="term" value="C:nucleus"/>
    <property type="evidence" value="ECO:0007669"/>
    <property type="project" value="TreeGrafter"/>
</dbReference>
<evidence type="ECO:0000259" key="5">
    <source>
        <dbReference type="Pfam" id="PF17781"/>
    </source>
</evidence>
<name>A0A2V3II24_9FLOR</name>
<accession>A0A2V3II24</accession>
<feature type="compositionally biased region" description="Low complexity" evidence="4">
    <location>
        <begin position="645"/>
        <end position="658"/>
    </location>
</feature>
<dbReference type="InterPro" id="IPR002015">
    <property type="entry name" value="Proteasome/cyclosome_rpt"/>
</dbReference>
<dbReference type="InterPro" id="IPR040892">
    <property type="entry name" value="RPN1_N"/>
</dbReference>
<feature type="domain" description="26S proteasome non-ATPase regulatory subunit RPN1 C-terminal" evidence="6">
    <location>
        <begin position="904"/>
        <end position="957"/>
    </location>
</feature>
<evidence type="ECO:0000256" key="1">
    <source>
        <dbReference type="ARBA" id="ARBA00005460"/>
    </source>
</evidence>
<feature type="compositionally biased region" description="Basic and acidic residues" evidence="4">
    <location>
        <begin position="973"/>
        <end position="991"/>
    </location>
</feature>
<dbReference type="Proteomes" id="UP000247409">
    <property type="component" value="Unassembled WGS sequence"/>
</dbReference>
<organism evidence="7 8">
    <name type="scientific">Gracilariopsis chorda</name>
    <dbReference type="NCBI Taxonomy" id="448386"/>
    <lineage>
        <taxon>Eukaryota</taxon>
        <taxon>Rhodophyta</taxon>
        <taxon>Florideophyceae</taxon>
        <taxon>Rhodymeniophycidae</taxon>
        <taxon>Gracilariales</taxon>
        <taxon>Gracilariaceae</taxon>
        <taxon>Gracilariopsis</taxon>
    </lineage>
</organism>
<dbReference type="PIRSF" id="PIRSF015965">
    <property type="entry name" value="26S_Psome_Rpn1"/>
    <property type="match status" value="1"/>
</dbReference>
<protein>
    <submittedName>
        <fullName evidence="7">26S proteasome non-ATPase regulatory subunit 2</fullName>
    </submittedName>
</protein>
<evidence type="ECO:0000313" key="8">
    <source>
        <dbReference type="Proteomes" id="UP000247409"/>
    </source>
</evidence>
<dbReference type="Pfam" id="PF18051">
    <property type="entry name" value="RPN1_C"/>
    <property type="match status" value="1"/>
</dbReference>
<dbReference type="AlphaFoldDB" id="A0A2V3II24"/>
<feature type="compositionally biased region" description="Basic and acidic residues" evidence="4">
    <location>
        <begin position="1"/>
        <end position="11"/>
    </location>
</feature>
<evidence type="ECO:0000256" key="4">
    <source>
        <dbReference type="SAM" id="MobiDB-lite"/>
    </source>
</evidence>
<dbReference type="PANTHER" id="PTHR10943">
    <property type="entry name" value="26S PROTEASOME NON-ATPASE REGULATORY SUBUNIT"/>
    <property type="match status" value="1"/>
</dbReference>
<dbReference type="GO" id="GO:0043161">
    <property type="term" value="P:proteasome-mediated ubiquitin-dependent protein catabolic process"/>
    <property type="evidence" value="ECO:0007669"/>
    <property type="project" value="TreeGrafter"/>
</dbReference>
<dbReference type="Pfam" id="PF01851">
    <property type="entry name" value="PC_rep"/>
    <property type="match status" value="2"/>
</dbReference>